<evidence type="ECO:0000313" key="3">
    <source>
        <dbReference type="Proteomes" id="UP000503349"/>
    </source>
</evidence>
<sequence length="120" mass="13704">MSSFTILSFCLSAVSLMLLMPGSEAEWFDLTPPPDYDYNATFEYSFFSNTSNEELDRFTGEFSDKDKEGDTVTMVTMRGSTERDDVRDTASLPVSKDIWTLIWSLMVLMILNLHQLPHTL</sequence>
<dbReference type="AlphaFoldDB" id="A0A6G1QW96"/>
<keyword evidence="1" id="KW-0732">Signal</keyword>
<dbReference type="Proteomes" id="UP000503349">
    <property type="component" value="Chromosome 1"/>
</dbReference>
<feature type="chain" id="PRO_5026044482" evidence="1">
    <location>
        <begin position="26"/>
        <end position="120"/>
    </location>
</feature>
<gene>
    <name evidence="2" type="ORF">EXN66_Car000063</name>
</gene>
<accession>A0A6G1QW96</accession>
<keyword evidence="3" id="KW-1185">Reference proteome</keyword>
<reference evidence="2 3" key="1">
    <citation type="submission" date="2019-02" db="EMBL/GenBank/DDBJ databases">
        <title>Opniocepnalus argus genome.</title>
        <authorList>
            <person name="Zhou C."/>
            <person name="Xiao S."/>
        </authorList>
    </citation>
    <scope>NUCLEOTIDE SEQUENCE [LARGE SCALE GENOMIC DNA]</scope>
    <source>
        <strain evidence="2">OARG1902GOOAL</strain>
        <tissue evidence="2">Muscle</tissue>
    </source>
</reference>
<evidence type="ECO:0000256" key="1">
    <source>
        <dbReference type="SAM" id="SignalP"/>
    </source>
</evidence>
<evidence type="ECO:0000313" key="2">
    <source>
        <dbReference type="EMBL" id="KAF3706892.1"/>
    </source>
</evidence>
<dbReference type="EMBL" id="CM015712">
    <property type="protein sequence ID" value="KAF3706892.1"/>
    <property type="molecule type" value="Genomic_DNA"/>
</dbReference>
<organism evidence="2 3">
    <name type="scientific">Channa argus</name>
    <name type="common">Northern snakehead</name>
    <name type="synonym">Ophicephalus argus</name>
    <dbReference type="NCBI Taxonomy" id="215402"/>
    <lineage>
        <taxon>Eukaryota</taxon>
        <taxon>Metazoa</taxon>
        <taxon>Chordata</taxon>
        <taxon>Craniata</taxon>
        <taxon>Vertebrata</taxon>
        <taxon>Euteleostomi</taxon>
        <taxon>Actinopterygii</taxon>
        <taxon>Neopterygii</taxon>
        <taxon>Teleostei</taxon>
        <taxon>Neoteleostei</taxon>
        <taxon>Acanthomorphata</taxon>
        <taxon>Anabantaria</taxon>
        <taxon>Anabantiformes</taxon>
        <taxon>Channoidei</taxon>
        <taxon>Channidae</taxon>
        <taxon>Channa</taxon>
    </lineage>
</organism>
<reference evidence="3" key="2">
    <citation type="submission" date="2019-02" db="EMBL/GenBank/DDBJ databases">
        <title>Opniocepnalus argus Var Kimnra genome.</title>
        <authorList>
            <person name="Zhou C."/>
            <person name="Xiao S."/>
        </authorList>
    </citation>
    <scope>NUCLEOTIDE SEQUENCE [LARGE SCALE GENOMIC DNA]</scope>
</reference>
<protein>
    <submittedName>
        <fullName evidence="2">Uncharacterized protein</fullName>
    </submittedName>
</protein>
<feature type="signal peptide" evidence="1">
    <location>
        <begin position="1"/>
        <end position="25"/>
    </location>
</feature>
<proteinExistence type="predicted"/>
<name>A0A6G1QW96_CHAAH</name>